<evidence type="ECO:0000259" key="9">
    <source>
        <dbReference type="PROSITE" id="PS50035"/>
    </source>
</evidence>
<dbReference type="Gene3D" id="3.30.870.10">
    <property type="entry name" value="Endonuclease Chain A"/>
    <property type="match status" value="1"/>
</dbReference>
<dbReference type="GO" id="GO:0016042">
    <property type="term" value="P:lipid catabolic process"/>
    <property type="evidence" value="ECO:0007669"/>
    <property type="project" value="UniProtKB-KW"/>
</dbReference>
<evidence type="ECO:0000313" key="10">
    <source>
        <dbReference type="EMBL" id="SUD91304.1"/>
    </source>
</evidence>
<dbReference type="STRING" id="1123034.GCA_000685805_02516"/>
<reference evidence="10 11" key="1">
    <citation type="submission" date="2018-06" db="EMBL/GenBank/DDBJ databases">
        <authorList>
            <consortium name="Pathogen Informatics"/>
            <person name="Doyle S."/>
        </authorList>
    </citation>
    <scope>NUCLEOTIDE SEQUENCE [LARGE SCALE GENOMIC DNA]</scope>
    <source>
        <strain evidence="10 11">NCTC10526</strain>
    </source>
</reference>
<keyword evidence="5" id="KW-0442">Lipid degradation</keyword>
<sequence length="451" mass="52764">MQTEAVFEGISKRIEKELKTAKSSIYIAVAWFTNRNLFDVLLEKAQDGIHVQLMLSNDHINTNSHIDHTQLRIKNSAAYLIGDGDRDLMHNKFCVIDGYTVINGSYNWSYKAERNHESIVITKGDTFLAEQFIEQFKKICSNYYHEDELTTLEIPIQKIVKRAEILKNYIILEDEDDIRRENEKLKEYKSNASINNITQAIDKGNFSRAAEIIEEFVSNNNSLIVYEDINISALKLEIRQLEHQLKAYDDEKIELEKTLTEFYSLHTQELKDYMLELIHLRKQRAKENPESFAKELENEKRYKQQVEKQEGIVFNNLSDEDRKTIKKVYRQASQICHPDRVSEDMKDIAQEIFMQLNEAYNANDLKAVKRIKLELKEGMFKPRSETVNEKEQLNTLVKSLRYKLEKAEESIVSIKNSSDYQSIMAIEDWGSYFDMKKQQLIAGIEKLKAVS</sequence>
<keyword evidence="11" id="KW-1185">Reference proteome</keyword>
<dbReference type="GO" id="GO:0006793">
    <property type="term" value="P:phosphorus metabolic process"/>
    <property type="evidence" value="ECO:0007669"/>
    <property type="project" value="UniProtKB-ARBA"/>
</dbReference>
<dbReference type="CDD" id="cd06257">
    <property type="entry name" value="DnaJ"/>
    <property type="match status" value="1"/>
</dbReference>
<dbReference type="CDD" id="cd09174">
    <property type="entry name" value="PLDc_Nuc_like_unchar2"/>
    <property type="match status" value="1"/>
</dbReference>
<protein>
    <recommendedName>
        <fullName evidence="3">phospholipase D</fullName>
        <ecNumber evidence="3">3.1.4.4</ecNumber>
    </recommendedName>
</protein>
<keyword evidence="7" id="KW-0143">Chaperone</keyword>
<proteinExistence type="inferred from homology"/>
<feature type="coiled-coil region" evidence="8">
    <location>
        <begin position="231"/>
        <end position="258"/>
    </location>
</feature>
<dbReference type="GO" id="GO:0004630">
    <property type="term" value="F:phospholipase D activity"/>
    <property type="evidence" value="ECO:0007669"/>
    <property type="project" value="UniProtKB-EC"/>
</dbReference>
<dbReference type="SUPFAM" id="SSF56024">
    <property type="entry name" value="Phospholipase D/nuclease"/>
    <property type="match status" value="1"/>
</dbReference>
<evidence type="ECO:0000256" key="1">
    <source>
        <dbReference type="ARBA" id="ARBA00000798"/>
    </source>
</evidence>
<keyword evidence="4" id="KW-0378">Hydrolase</keyword>
<dbReference type="SUPFAM" id="SSF46565">
    <property type="entry name" value="Chaperone J-domain"/>
    <property type="match status" value="1"/>
</dbReference>
<dbReference type="PANTHER" id="PTHR43856">
    <property type="entry name" value="CARDIOLIPIN HYDROLASE"/>
    <property type="match status" value="1"/>
</dbReference>
<dbReference type="Pfam" id="PF13091">
    <property type="entry name" value="PLDc_2"/>
    <property type="match status" value="1"/>
</dbReference>
<dbReference type="InterPro" id="IPR001736">
    <property type="entry name" value="PLipase_D/transphosphatidylase"/>
</dbReference>
<dbReference type="PROSITE" id="PS50035">
    <property type="entry name" value="PLD"/>
    <property type="match status" value="1"/>
</dbReference>
<evidence type="ECO:0000256" key="4">
    <source>
        <dbReference type="ARBA" id="ARBA00022801"/>
    </source>
</evidence>
<evidence type="ECO:0000256" key="7">
    <source>
        <dbReference type="ARBA" id="ARBA00023186"/>
    </source>
</evidence>
<dbReference type="PANTHER" id="PTHR43856:SF1">
    <property type="entry name" value="MITOCHONDRIAL CARDIOLIPIN HYDROLASE"/>
    <property type="match status" value="1"/>
</dbReference>
<dbReference type="EMBL" id="UGVC01000001">
    <property type="protein sequence ID" value="SUD91304.1"/>
    <property type="molecule type" value="Genomic_DNA"/>
</dbReference>
<dbReference type="EC" id="3.1.4.4" evidence="3"/>
<dbReference type="InterPro" id="IPR036869">
    <property type="entry name" value="J_dom_sf"/>
</dbReference>
<keyword evidence="6" id="KW-0443">Lipid metabolism</keyword>
<comment type="catalytic activity">
    <reaction evidence="1">
        <text>a 1,2-diacyl-sn-glycero-3-phosphocholine + H2O = a 1,2-diacyl-sn-glycero-3-phosphate + choline + H(+)</text>
        <dbReference type="Rhea" id="RHEA:14445"/>
        <dbReference type="ChEBI" id="CHEBI:15354"/>
        <dbReference type="ChEBI" id="CHEBI:15377"/>
        <dbReference type="ChEBI" id="CHEBI:15378"/>
        <dbReference type="ChEBI" id="CHEBI:57643"/>
        <dbReference type="ChEBI" id="CHEBI:58608"/>
        <dbReference type="EC" id="3.1.4.4"/>
    </reaction>
</comment>
<comment type="similarity">
    <text evidence="2">Belongs to the phospholipase D family.</text>
</comment>
<dbReference type="InterPro" id="IPR025202">
    <property type="entry name" value="PLD-like_dom"/>
</dbReference>
<dbReference type="Proteomes" id="UP000254123">
    <property type="component" value="Unassembled WGS sequence"/>
</dbReference>
<dbReference type="InterPro" id="IPR001623">
    <property type="entry name" value="DnaJ_domain"/>
</dbReference>
<dbReference type="InterPro" id="IPR051406">
    <property type="entry name" value="PLD_domain"/>
</dbReference>
<gene>
    <name evidence="10" type="ORF">NCTC10526_01655</name>
</gene>
<evidence type="ECO:0000313" key="11">
    <source>
        <dbReference type="Proteomes" id="UP000254123"/>
    </source>
</evidence>
<evidence type="ECO:0000256" key="5">
    <source>
        <dbReference type="ARBA" id="ARBA00022963"/>
    </source>
</evidence>
<keyword evidence="8" id="KW-0175">Coiled coil</keyword>
<name>A0A379LNG5_9GAMM</name>
<evidence type="ECO:0000256" key="2">
    <source>
        <dbReference type="ARBA" id="ARBA00008664"/>
    </source>
</evidence>
<evidence type="ECO:0000256" key="6">
    <source>
        <dbReference type="ARBA" id="ARBA00023098"/>
    </source>
</evidence>
<feature type="coiled-coil region" evidence="8">
    <location>
        <begin position="390"/>
        <end position="417"/>
    </location>
</feature>
<dbReference type="Gene3D" id="1.10.287.110">
    <property type="entry name" value="DnaJ domain"/>
    <property type="match status" value="1"/>
</dbReference>
<evidence type="ECO:0000256" key="8">
    <source>
        <dbReference type="SAM" id="Coils"/>
    </source>
</evidence>
<dbReference type="GO" id="GO:0016891">
    <property type="term" value="F:RNA endonuclease activity producing 5'-phosphomonoesters, hydrolytic mechanism"/>
    <property type="evidence" value="ECO:0007669"/>
    <property type="project" value="TreeGrafter"/>
</dbReference>
<organism evidence="10 11">
    <name type="scientific">Psychrobacter phenylpyruvicus</name>
    <dbReference type="NCBI Taxonomy" id="29432"/>
    <lineage>
        <taxon>Bacteria</taxon>
        <taxon>Pseudomonadati</taxon>
        <taxon>Pseudomonadota</taxon>
        <taxon>Gammaproteobacteria</taxon>
        <taxon>Moraxellales</taxon>
        <taxon>Moraxellaceae</taxon>
        <taxon>Psychrobacter</taxon>
    </lineage>
</organism>
<accession>A0A379LNG5</accession>
<dbReference type="AlphaFoldDB" id="A0A379LNG5"/>
<dbReference type="RefSeq" id="WP_063226675.1">
    <property type="nucleotide sequence ID" value="NZ_CAJHAQ010000001.1"/>
</dbReference>
<feature type="domain" description="PLD phosphodiesterase" evidence="9">
    <location>
        <begin position="85"/>
        <end position="112"/>
    </location>
</feature>
<evidence type="ECO:0000256" key="3">
    <source>
        <dbReference type="ARBA" id="ARBA00012027"/>
    </source>
</evidence>